<keyword evidence="5" id="KW-0175">Coiled coil</keyword>
<protein>
    <recommendedName>
        <fullName evidence="11">Bromo domain-containing protein</fullName>
    </recommendedName>
</protein>
<sequence>MGGEVGRAPKREWTGDMAFDQQATSSLMQDKQLKRMLKRKVQDLTSKVEEMERQVLEVMRMRASVRKNRALAGKAATAVAVSAAAAGSTIALTNGGPGSKDKKNAVQGKGAQNPAKLAEIDKAKQEAARAKRMQDLIRQSGNILRQLMQHKWAWPFLKPVDVEGLGLHDYFDVIKKPMDLGTIRDRMDATDGTRYEHPQQICDDIRLVFSNAMTYNQEGTDVYVMARTLSEKFEEKWRTSLEPKLNEEANRRRDEEALDKVREMTAKNAVEEAEADKLADNVGRELEVIDKELEDLKGMTMSKCRPMTIEEKRQLGHNLGKLPPDRLNRVIQIIAQSNPNFDMKGDEVEVDIDAQTPGTLWRLHRFVQSCLRAPRVAGAAAGGMHQGHGPRGGGTGGSETMQNGRGAAACGRGAGHPGKRGGGSSVVAPQ</sequence>
<comment type="caution">
    <text evidence="9">The sequence shown here is derived from an EMBL/GenBank/DDBJ whole genome shotgun (WGS) entry which is preliminary data.</text>
</comment>
<feature type="region of interest" description="Disordered" evidence="6">
    <location>
        <begin position="380"/>
        <end position="430"/>
    </location>
</feature>
<feature type="region of interest" description="Disordered" evidence="6">
    <location>
        <begin position="90"/>
        <end position="114"/>
    </location>
</feature>
<evidence type="ECO:0000256" key="5">
    <source>
        <dbReference type="SAM" id="Coils"/>
    </source>
</evidence>
<dbReference type="InterPro" id="IPR027353">
    <property type="entry name" value="NET_dom"/>
</dbReference>
<evidence type="ECO:0000256" key="1">
    <source>
        <dbReference type="ARBA" id="ARBA00023015"/>
    </source>
</evidence>
<dbReference type="Gene3D" id="1.20.1270.220">
    <property type="match status" value="1"/>
</dbReference>
<keyword evidence="1" id="KW-0805">Transcription regulation</keyword>
<proteinExistence type="predicted"/>
<dbReference type="PROSITE" id="PS51525">
    <property type="entry name" value="NET"/>
    <property type="match status" value="1"/>
</dbReference>
<organism evidence="9 10">
    <name type="scientific">Chara braunii</name>
    <name type="common">Braun's stonewort</name>
    <dbReference type="NCBI Taxonomy" id="69332"/>
    <lineage>
        <taxon>Eukaryota</taxon>
        <taxon>Viridiplantae</taxon>
        <taxon>Streptophyta</taxon>
        <taxon>Charophyceae</taxon>
        <taxon>Charales</taxon>
        <taxon>Characeae</taxon>
        <taxon>Chara</taxon>
    </lineage>
</organism>
<accession>A0A388K542</accession>
<dbReference type="InterPro" id="IPR036427">
    <property type="entry name" value="Bromodomain-like_sf"/>
</dbReference>
<dbReference type="Gene3D" id="1.20.920.10">
    <property type="entry name" value="Bromodomain-like"/>
    <property type="match status" value="1"/>
</dbReference>
<dbReference type="SUPFAM" id="SSF47370">
    <property type="entry name" value="Bromodomain"/>
    <property type="match status" value="1"/>
</dbReference>
<dbReference type="InterPro" id="IPR038336">
    <property type="entry name" value="NET_sf"/>
</dbReference>
<reference evidence="9 10" key="1">
    <citation type="journal article" date="2018" name="Cell">
        <title>The Chara Genome: Secondary Complexity and Implications for Plant Terrestrialization.</title>
        <authorList>
            <person name="Nishiyama T."/>
            <person name="Sakayama H."/>
            <person name="Vries J.D."/>
            <person name="Buschmann H."/>
            <person name="Saint-Marcoux D."/>
            <person name="Ullrich K.K."/>
            <person name="Haas F.B."/>
            <person name="Vanderstraeten L."/>
            <person name="Becker D."/>
            <person name="Lang D."/>
            <person name="Vosolsobe S."/>
            <person name="Rombauts S."/>
            <person name="Wilhelmsson P.K.I."/>
            <person name="Janitza P."/>
            <person name="Kern R."/>
            <person name="Heyl A."/>
            <person name="Rumpler F."/>
            <person name="Villalobos L.I.A.C."/>
            <person name="Clay J.M."/>
            <person name="Skokan R."/>
            <person name="Toyoda A."/>
            <person name="Suzuki Y."/>
            <person name="Kagoshima H."/>
            <person name="Schijlen E."/>
            <person name="Tajeshwar N."/>
            <person name="Catarino B."/>
            <person name="Hetherington A.J."/>
            <person name="Saltykova A."/>
            <person name="Bonnot C."/>
            <person name="Breuninger H."/>
            <person name="Symeonidi A."/>
            <person name="Radhakrishnan G.V."/>
            <person name="Van Nieuwerburgh F."/>
            <person name="Deforce D."/>
            <person name="Chang C."/>
            <person name="Karol K.G."/>
            <person name="Hedrich R."/>
            <person name="Ulvskov P."/>
            <person name="Glockner G."/>
            <person name="Delwiche C.F."/>
            <person name="Petrasek J."/>
            <person name="Van de Peer Y."/>
            <person name="Friml J."/>
            <person name="Beilby M."/>
            <person name="Dolan L."/>
            <person name="Kohara Y."/>
            <person name="Sugano S."/>
            <person name="Fujiyama A."/>
            <person name="Delaux P.-M."/>
            <person name="Quint M."/>
            <person name="TheiBen G."/>
            <person name="Hagemann M."/>
            <person name="Harholt J."/>
            <person name="Dunand C."/>
            <person name="Zachgo S."/>
            <person name="Langdale J."/>
            <person name="Maumus F."/>
            <person name="Straeten D.V.D."/>
            <person name="Gould S.B."/>
            <person name="Rensing S.A."/>
        </authorList>
    </citation>
    <scope>NUCLEOTIDE SEQUENCE [LARGE SCALE GENOMIC DNA]</scope>
    <source>
        <strain evidence="9 10">S276</strain>
    </source>
</reference>
<feature type="domain" description="NET" evidence="8">
    <location>
        <begin position="297"/>
        <end position="378"/>
    </location>
</feature>
<dbReference type="InterPro" id="IPR001487">
    <property type="entry name" value="Bromodomain"/>
</dbReference>
<keyword evidence="2 4" id="KW-0103">Bromodomain</keyword>
<evidence type="ECO:0008006" key="11">
    <source>
        <dbReference type="Google" id="ProtNLM"/>
    </source>
</evidence>
<feature type="coiled-coil region" evidence="5">
    <location>
        <begin position="34"/>
        <end position="68"/>
    </location>
</feature>
<dbReference type="EMBL" id="BFEA01000059">
    <property type="protein sequence ID" value="GBG65178.1"/>
    <property type="molecule type" value="Genomic_DNA"/>
</dbReference>
<dbReference type="PROSITE" id="PS50014">
    <property type="entry name" value="BROMODOMAIN_2"/>
    <property type="match status" value="1"/>
</dbReference>
<dbReference type="OMA" id="WAWPFLK"/>
<evidence type="ECO:0000259" key="8">
    <source>
        <dbReference type="PROSITE" id="PS51525"/>
    </source>
</evidence>
<name>A0A388K542_CHABU</name>
<evidence type="ECO:0000313" key="9">
    <source>
        <dbReference type="EMBL" id="GBG65178.1"/>
    </source>
</evidence>
<evidence type="ECO:0000256" key="3">
    <source>
        <dbReference type="ARBA" id="ARBA00023163"/>
    </source>
</evidence>
<evidence type="ECO:0000256" key="6">
    <source>
        <dbReference type="SAM" id="MobiDB-lite"/>
    </source>
</evidence>
<evidence type="ECO:0000313" key="10">
    <source>
        <dbReference type="Proteomes" id="UP000265515"/>
    </source>
</evidence>
<dbReference type="Gramene" id="GBG65178">
    <property type="protein sequence ID" value="GBG65178"/>
    <property type="gene ID" value="CBR_g49972"/>
</dbReference>
<feature type="region of interest" description="Disordered" evidence="6">
    <location>
        <begin position="1"/>
        <end position="22"/>
    </location>
</feature>
<dbReference type="STRING" id="69332.A0A388K542"/>
<dbReference type="AlphaFoldDB" id="A0A388K542"/>
<evidence type="ECO:0000256" key="4">
    <source>
        <dbReference type="PROSITE-ProRule" id="PRU00035"/>
    </source>
</evidence>
<evidence type="ECO:0000256" key="2">
    <source>
        <dbReference type="ARBA" id="ARBA00023117"/>
    </source>
</evidence>
<dbReference type="OrthoDB" id="21449at2759"/>
<dbReference type="PRINTS" id="PR00503">
    <property type="entry name" value="BROMODOMAIN"/>
</dbReference>
<dbReference type="SMART" id="SM00297">
    <property type="entry name" value="BROMO"/>
    <property type="match status" value="1"/>
</dbReference>
<feature type="compositionally biased region" description="Gly residues" evidence="6">
    <location>
        <begin position="412"/>
        <end position="424"/>
    </location>
</feature>
<dbReference type="Pfam" id="PF17035">
    <property type="entry name" value="BET"/>
    <property type="match status" value="1"/>
</dbReference>
<feature type="compositionally biased region" description="Low complexity" evidence="6">
    <location>
        <begin position="398"/>
        <end position="411"/>
    </location>
</feature>
<feature type="domain" description="Bromo" evidence="7">
    <location>
        <begin position="148"/>
        <end position="223"/>
    </location>
</feature>
<keyword evidence="3" id="KW-0804">Transcription</keyword>
<gene>
    <name evidence="9" type="ORF">CBR_g49972</name>
</gene>
<dbReference type="PANTHER" id="PTHR45926">
    <property type="entry name" value="OSJNBA0053K19.4 PROTEIN"/>
    <property type="match status" value="1"/>
</dbReference>
<dbReference type="Proteomes" id="UP000265515">
    <property type="component" value="Unassembled WGS sequence"/>
</dbReference>
<keyword evidence="10" id="KW-1185">Reference proteome</keyword>
<feature type="compositionally biased region" description="Gly residues" evidence="6">
    <location>
        <begin position="380"/>
        <end position="397"/>
    </location>
</feature>
<dbReference type="Pfam" id="PF00439">
    <property type="entry name" value="Bromodomain"/>
    <property type="match status" value="1"/>
</dbReference>
<evidence type="ECO:0000259" key="7">
    <source>
        <dbReference type="PROSITE" id="PS50014"/>
    </source>
</evidence>